<dbReference type="AlphaFoldDB" id="A0A6B2LMC5"/>
<dbReference type="GO" id="GO:0016020">
    <property type="term" value="C:membrane"/>
    <property type="evidence" value="ECO:0007669"/>
    <property type="project" value="UniProtKB-SubCell"/>
</dbReference>
<dbReference type="InterPro" id="IPR052263">
    <property type="entry name" value="GPI_Anchor_Biosynth"/>
</dbReference>
<evidence type="ECO:0000256" key="2">
    <source>
        <dbReference type="ARBA" id="ARBA00022692"/>
    </source>
</evidence>
<dbReference type="GO" id="GO:0005783">
    <property type="term" value="C:endoplasmic reticulum"/>
    <property type="evidence" value="ECO:0007669"/>
    <property type="project" value="TreeGrafter"/>
</dbReference>
<evidence type="ECO:0000256" key="1">
    <source>
        <dbReference type="ARBA" id="ARBA00004141"/>
    </source>
</evidence>
<keyword evidence="4 5" id="KW-0472">Membrane</keyword>
<protein>
    <recommendedName>
        <fullName evidence="6">PIG-P domain-containing protein</fullName>
    </recommendedName>
</protein>
<name>A0A6B2LMC5_9EUKA</name>
<dbReference type="EMBL" id="GIBP01009116">
    <property type="protein sequence ID" value="NDV38085.1"/>
    <property type="molecule type" value="Transcribed_RNA"/>
</dbReference>
<dbReference type="Pfam" id="PF08510">
    <property type="entry name" value="PIG-P"/>
    <property type="match status" value="1"/>
</dbReference>
<evidence type="ECO:0000256" key="5">
    <source>
        <dbReference type="SAM" id="Phobius"/>
    </source>
</evidence>
<keyword evidence="3 5" id="KW-1133">Transmembrane helix</keyword>
<feature type="domain" description="PIG-P" evidence="6">
    <location>
        <begin position="2"/>
        <end position="106"/>
    </location>
</feature>
<accession>A0A6B2LMC5</accession>
<comment type="subcellular location">
    <subcellularLocation>
        <location evidence="1">Membrane</location>
        <topology evidence="1">Multi-pass membrane protein</topology>
    </subcellularLocation>
</comment>
<feature type="transmembrane region" description="Helical" evidence="5">
    <location>
        <begin position="33"/>
        <end position="56"/>
    </location>
</feature>
<evidence type="ECO:0000256" key="3">
    <source>
        <dbReference type="ARBA" id="ARBA00022989"/>
    </source>
</evidence>
<dbReference type="PANTHER" id="PTHR46346">
    <property type="entry name" value="PHOSPHATIDYLINOSITOL N-ACETYLGLUCOSAMINYLTRANSFERASE SUBUNIT P"/>
    <property type="match status" value="1"/>
</dbReference>
<sequence length="154" mass="17406">MATWVGLFAYVGWAFLPDSMLHPLGMGYYPDRYWAIATPMFLLLCWLFSIVVYLALNLIDTAPLDSFQTITDEQANEITESEGLQEAGQIVPIADVPITVVNDILYNTKPRKAFHLPQDRPMFSSLKRSTGIPKKKGLAFRSVSDIDTHHLFNQ</sequence>
<evidence type="ECO:0000259" key="6">
    <source>
        <dbReference type="Pfam" id="PF08510"/>
    </source>
</evidence>
<proteinExistence type="predicted"/>
<keyword evidence="2 5" id="KW-0812">Transmembrane</keyword>
<evidence type="ECO:0000256" key="4">
    <source>
        <dbReference type="ARBA" id="ARBA00023136"/>
    </source>
</evidence>
<reference evidence="7" key="1">
    <citation type="journal article" date="2020" name="J. Eukaryot. Microbiol.">
        <title>De novo Sequencing, Assembly and Annotation of the Transcriptome for the Free-Living Testate Amoeba Arcella intermedia.</title>
        <authorList>
            <person name="Ribeiro G.M."/>
            <person name="Porfirio-Sousa A.L."/>
            <person name="Maurer-Alcala X.X."/>
            <person name="Katz L.A."/>
            <person name="Lahr D.J.G."/>
        </authorList>
    </citation>
    <scope>NUCLEOTIDE SEQUENCE</scope>
</reference>
<dbReference type="InterPro" id="IPR013717">
    <property type="entry name" value="PIG-P"/>
</dbReference>
<organism evidence="7">
    <name type="scientific">Arcella intermedia</name>
    <dbReference type="NCBI Taxonomy" id="1963864"/>
    <lineage>
        <taxon>Eukaryota</taxon>
        <taxon>Amoebozoa</taxon>
        <taxon>Tubulinea</taxon>
        <taxon>Elardia</taxon>
        <taxon>Arcellinida</taxon>
        <taxon>Sphaerothecina</taxon>
        <taxon>Arcellidae</taxon>
        <taxon>Arcella</taxon>
    </lineage>
</organism>
<dbReference type="GO" id="GO:0006506">
    <property type="term" value="P:GPI anchor biosynthetic process"/>
    <property type="evidence" value="ECO:0007669"/>
    <property type="project" value="TreeGrafter"/>
</dbReference>
<evidence type="ECO:0000313" key="7">
    <source>
        <dbReference type="EMBL" id="NDV38085.1"/>
    </source>
</evidence>
<dbReference type="PANTHER" id="PTHR46346:SF1">
    <property type="entry name" value="PHOSPHATIDYLINOSITOL N-ACETYLGLUCOSAMINYLTRANSFERASE SUBUNIT P"/>
    <property type="match status" value="1"/>
</dbReference>